<dbReference type="Pfam" id="PF00112">
    <property type="entry name" value="Peptidase_C1"/>
    <property type="match status" value="1"/>
</dbReference>
<evidence type="ECO:0000256" key="2">
    <source>
        <dbReference type="ARBA" id="ARBA00022670"/>
    </source>
</evidence>
<sequence length="323" mass="36577">MYTIILIVLIISTTILNPTYANEKPLSASFIRSINLENPTWRAARNFHENTTIEELKRLASLMDISKDENFQLPYQPLTSLFRFSFSPPSEFDSRKQWPQCESIRSIRNQGKCGSCWAFGAVEAMSDRVCIQSRGKIKFTFSPQELVSCCSDCGYGCDGGYLLQAWRYWIINGIPSGDDGDEGCKPYLSGIDGITSECKLECQPGYGKTYKEDLRYGVRAYRIWGYEFFIKNEILSNGPVEAAFKVYEDFYTYASGVYAHTKGNLVGAHAVKIIGWGRENGVPYWLVANSWDYLWGENGFFKILRGENHCGIENSIIAGKVKL</sequence>
<dbReference type="Pfam" id="PF08127">
    <property type="entry name" value="Propeptide_C1"/>
    <property type="match status" value="1"/>
</dbReference>
<dbReference type="SMART" id="SM00645">
    <property type="entry name" value="Pept_C1"/>
    <property type="match status" value="1"/>
</dbReference>
<protein>
    <recommendedName>
        <fullName evidence="9">Peptidase C1A papain C-terminal domain-containing protein</fullName>
    </recommendedName>
</protein>
<keyword evidence="3 8" id="KW-0732">Signal</keyword>
<feature type="chain" id="PRO_5040430729" description="Peptidase C1A papain C-terminal domain-containing protein" evidence="8">
    <location>
        <begin position="22"/>
        <end position="323"/>
    </location>
</feature>
<dbReference type="InterPro" id="IPR000668">
    <property type="entry name" value="Peptidase_C1A_C"/>
</dbReference>
<proteinExistence type="inferred from homology"/>
<dbReference type="OrthoDB" id="3789175at2759"/>
<organism evidence="10 11">
    <name type="scientific">Brassicogethes aeneus</name>
    <name type="common">Rape pollen beetle</name>
    <name type="synonym">Meligethes aeneus</name>
    <dbReference type="NCBI Taxonomy" id="1431903"/>
    <lineage>
        <taxon>Eukaryota</taxon>
        <taxon>Metazoa</taxon>
        <taxon>Ecdysozoa</taxon>
        <taxon>Arthropoda</taxon>
        <taxon>Hexapoda</taxon>
        <taxon>Insecta</taxon>
        <taxon>Pterygota</taxon>
        <taxon>Neoptera</taxon>
        <taxon>Endopterygota</taxon>
        <taxon>Coleoptera</taxon>
        <taxon>Polyphaga</taxon>
        <taxon>Cucujiformia</taxon>
        <taxon>Nitidulidae</taxon>
        <taxon>Meligethinae</taxon>
        <taxon>Brassicogethes</taxon>
    </lineage>
</organism>
<dbReference type="PROSITE" id="PS00640">
    <property type="entry name" value="THIOL_PROTEASE_ASN"/>
    <property type="match status" value="1"/>
</dbReference>
<dbReference type="InterPro" id="IPR000169">
    <property type="entry name" value="Pept_cys_AS"/>
</dbReference>
<evidence type="ECO:0000313" key="11">
    <source>
        <dbReference type="Proteomes" id="UP001154078"/>
    </source>
</evidence>
<comment type="similarity">
    <text evidence="1">Belongs to the peptidase C1 family.</text>
</comment>
<feature type="domain" description="Peptidase C1A papain C-terminal" evidence="9">
    <location>
        <begin position="88"/>
        <end position="320"/>
    </location>
</feature>
<dbReference type="InterPro" id="IPR025660">
    <property type="entry name" value="Pept_his_AS"/>
</dbReference>
<keyword evidence="5" id="KW-0788">Thiol protease</keyword>
<dbReference type="GO" id="GO:0004197">
    <property type="term" value="F:cysteine-type endopeptidase activity"/>
    <property type="evidence" value="ECO:0007669"/>
    <property type="project" value="InterPro"/>
</dbReference>
<keyword evidence="7" id="KW-1015">Disulfide bond</keyword>
<dbReference type="FunFam" id="3.90.70.10:FF:000031">
    <property type="entry name" value="Cathepsin B"/>
    <property type="match status" value="1"/>
</dbReference>
<name>A0A9P0FF48_BRAAE</name>
<dbReference type="GO" id="GO:0006508">
    <property type="term" value="P:proteolysis"/>
    <property type="evidence" value="ECO:0007669"/>
    <property type="project" value="UniProtKB-KW"/>
</dbReference>
<dbReference type="InterPro" id="IPR038765">
    <property type="entry name" value="Papain-like_cys_pep_sf"/>
</dbReference>
<dbReference type="AlphaFoldDB" id="A0A9P0FF48"/>
<dbReference type="EMBL" id="OV121134">
    <property type="protein sequence ID" value="CAH0553863.1"/>
    <property type="molecule type" value="Genomic_DNA"/>
</dbReference>
<dbReference type="SUPFAM" id="SSF54001">
    <property type="entry name" value="Cysteine proteinases"/>
    <property type="match status" value="1"/>
</dbReference>
<evidence type="ECO:0000256" key="1">
    <source>
        <dbReference type="ARBA" id="ARBA00008455"/>
    </source>
</evidence>
<keyword evidence="2" id="KW-0645">Protease</keyword>
<gene>
    <name evidence="10" type="ORF">MELIAE_LOCUS5755</name>
</gene>
<evidence type="ECO:0000256" key="5">
    <source>
        <dbReference type="ARBA" id="ARBA00022807"/>
    </source>
</evidence>
<dbReference type="CDD" id="cd02620">
    <property type="entry name" value="Peptidase_C1A_CathepsinB"/>
    <property type="match status" value="1"/>
</dbReference>
<dbReference type="InterPro" id="IPR025661">
    <property type="entry name" value="Pept_asp_AS"/>
</dbReference>
<dbReference type="InterPro" id="IPR013128">
    <property type="entry name" value="Peptidase_C1A"/>
</dbReference>
<keyword evidence="11" id="KW-1185">Reference proteome</keyword>
<dbReference type="PRINTS" id="PR00705">
    <property type="entry name" value="PAPAIN"/>
</dbReference>
<dbReference type="PANTHER" id="PTHR12411">
    <property type="entry name" value="CYSTEINE PROTEASE FAMILY C1-RELATED"/>
    <property type="match status" value="1"/>
</dbReference>
<keyword evidence="4" id="KW-0378">Hydrolase</keyword>
<dbReference type="PROSITE" id="PS00639">
    <property type="entry name" value="THIOL_PROTEASE_HIS"/>
    <property type="match status" value="1"/>
</dbReference>
<keyword evidence="6" id="KW-0865">Zymogen</keyword>
<evidence type="ECO:0000256" key="6">
    <source>
        <dbReference type="ARBA" id="ARBA00023145"/>
    </source>
</evidence>
<evidence type="ECO:0000256" key="3">
    <source>
        <dbReference type="ARBA" id="ARBA00022729"/>
    </source>
</evidence>
<evidence type="ECO:0000313" key="10">
    <source>
        <dbReference type="EMBL" id="CAH0553863.1"/>
    </source>
</evidence>
<accession>A0A9P0FF48</accession>
<evidence type="ECO:0000256" key="8">
    <source>
        <dbReference type="SAM" id="SignalP"/>
    </source>
</evidence>
<dbReference type="PROSITE" id="PS00139">
    <property type="entry name" value="THIOL_PROTEASE_CYS"/>
    <property type="match status" value="1"/>
</dbReference>
<dbReference type="InterPro" id="IPR012599">
    <property type="entry name" value="Propeptide_C1A"/>
</dbReference>
<evidence type="ECO:0000256" key="7">
    <source>
        <dbReference type="ARBA" id="ARBA00023157"/>
    </source>
</evidence>
<dbReference type="Proteomes" id="UP001154078">
    <property type="component" value="Chromosome 3"/>
</dbReference>
<evidence type="ECO:0000259" key="9">
    <source>
        <dbReference type="SMART" id="SM00645"/>
    </source>
</evidence>
<dbReference type="Gene3D" id="3.90.70.10">
    <property type="entry name" value="Cysteine proteinases"/>
    <property type="match status" value="1"/>
</dbReference>
<feature type="signal peptide" evidence="8">
    <location>
        <begin position="1"/>
        <end position="21"/>
    </location>
</feature>
<reference evidence="10" key="1">
    <citation type="submission" date="2021-12" db="EMBL/GenBank/DDBJ databases">
        <authorList>
            <person name="King R."/>
        </authorList>
    </citation>
    <scope>NUCLEOTIDE SEQUENCE</scope>
</reference>
<evidence type="ECO:0000256" key="4">
    <source>
        <dbReference type="ARBA" id="ARBA00022801"/>
    </source>
</evidence>